<dbReference type="EMBL" id="CM001022">
    <property type="protein sequence ID" value="EFQ24758.1"/>
    <property type="molecule type" value="Genomic_DNA"/>
</dbReference>
<dbReference type="AlphaFoldDB" id="E3D085"/>
<evidence type="ECO:0008006" key="4">
    <source>
        <dbReference type="Google" id="ProtNLM"/>
    </source>
</evidence>
<dbReference type="HOGENOM" id="CLU_279771_0_0_0"/>
<reference evidence="2 3" key="1">
    <citation type="journal article" date="2010" name="Stand. Genomic Sci.">
        <title>Non-contiguous finished genome sequence of Aminomonas paucivorans type strain (GLU-3).</title>
        <authorList>
            <person name="Pitluck S."/>
            <person name="Yasawong M."/>
            <person name="Held B."/>
            <person name="Lapidus A."/>
            <person name="Nolan M."/>
            <person name="Copeland A."/>
            <person name="Lucas S."/>
            <person name="Del Rio T.G."/>
            <person name="Tice H."/>
            <person name="Cheng J.F."/>
            <person name="Chertkov O."/>
            <person name="Goodwin L."/>
            <person name="Tapia R."/>
            <person name="Han C."/>
            <person name="Liolios K."/>
            <person name="Ivanova N."/>
            <person name="Mavromatis K."/>
            <person name="Ovchinnikova G."/>
            <person name="Pati A."/>
            <person name="Chen A."/>
            <person name="Palaniappan K."/>
            <person name="Land M."/>
            <person name="Hauser L."/>
            <person name="Chang Y.J."/>
            <person name="Jeffries C.D."/>
            <person name="Pukall R."/>
            <person name="Spring S."/>
            <person name="Rohde M."/>
            <person name="Sikorski J."/>
            <person name="Goker M."/>
            <person name="Woyke T."/>
            <person name="Bristow J."/>
            <person name="Eisen J.A."/>
            <person name="Markowitz V."/>
            <person name="Hugenholtz P."/>
            <person name="Kyrpides N.C."/>
            <person name="Klenk H.P."/>
        </authorList>
    </citation>
    <scope>NUCLEOTIDE SEQUENCE [LARGE SCALE GENOMIC DNA]</scope>
    <source>
        <strain evidence="2 3">DSM 12260</strain>
    </source>
</reference>
<proteinExistence type="predicted"/>
<evidence type="ECO:0000313" key="2">
    <source>
        <dbReference type="EMBL" id="EFQ24758.1"/>
    </source>
</evidence>
<evidence type="ECO:0000256" key="1">
    <source>
        <dbReference type="SAM" id="MobiDB-lite"/>
    </source>
</evidence>
<dbReference type="eggNOG" id="COG2911">
    <property type="taxonomic scope" value="Bacteria"/>
</dbReference>
<gene>
    <name evidence="2" type="ORF">Apau_2351</name>
</gene>
<protein>
    <recommendedName>
        <fullName evidence="4">AsmA-like C-terminal domain-containing protein</fullName>
    </recommendedName>
</protein>
<evidence type="ECO:0000313" key="3">
    <source>
        <dbReference type="Proteomes" id="UP000005096"/>
    </source>
</evidence>
<dbReference type="PaxDb" id="584708-Apau_2351"/>
<keyword evidence="3" id="KW-1185">Reference proteome</keyword>
<sequence>MGRFFWIRLVIGLLFAVVLALFAAAFFFRDRDLYSRQVGVLFAQALRESLQAELTYRSFTGNPLMGYRGGELALSTSSGDVVLRAQEIRAFLSLPSLLQGSPRLSRVDLIGTSADLEGLRSLAPGRDPSAPPEEVPVDRFVLRDLALSTPWGPLHVEKGVLRVDGLEYRFRLQGDWEGRKAEAHGRFLDGRVPELDLRGTLEDQELDVEGTLGDRYDLTGELSRFKLGELERFLPEVRKASLGGVVSTRFEVHGPPRALAAEGEGSWTGTVTGLSVKDLKGSWSYGDGKLALRVTSGGVMETPVEGSVDLDFRKETRLGLRLRGKELDPKKWKGYFTWLEGVEGVLSVVSLDLRGPVEELAGPVSVRAPEVRLWGETLQDLAAEAILRGSRPLTLRCSGQWTGASFEGKGEVNPRGDVGVRLAGAFRKLELPRLGERFPDLKGLAPQGTAQGTLLVEGPAKALRFTVRASLAALSVARGKGREPLPETEVHFAFSPKELHLLSFASRIRGARVTGSGRVALGGKDLPLAVTGRVQGADLARWRDLIPTEKWGVKGLAGGSFRVEGTTKKPLVRVDATMPALALRDLAPVRDVRLLGAWAPDSWRVDRLSLRPPGGTLSLSGKGTLKEGVPGPFSLSGPFTGFTSRWMARKEALPFQGTLAGTLTLRGDGDRVTGEADLRTPRVVWKSLEVEGLSGKAAYDGEKITLTRLGGRTLEGTAFLDGSLVLPSRQADPVRLDLKGTVKDLLIGGWAKQHLGDLRIKGLLGGTFHLKGTEGDFQVAAEGSVTQPVVQGLAFSSLLFRVQGKEDRLEFQEVKALLGDGSARGQGVLARREKGWALDFSASGENLDLALLGQAFPASLRKNLAGRVGFHFAGKGNGQGLTGTGEVAFPELRFLGFRGTDLKAPLFVGEGFVTVEEATGKAYGGTLKGQLARDLNSSRYGGRLEIRGADLAKALKDGFPQSKGTVSGKADFILRLQGDVSRTSLQDGEGRFSVVDGEISEFDGAKAVSSVTGGKPVRFRSLAGSFNVDGKSLFLLPGSRISAPPGDGAYRYLMADGSLDDKGRLDVSCLGNVNIRALNVAVGVLQGLVQSGIDGTGLLGNFLGGAVGGFTRKDFRDVSFRIRGTLDDPKLSELKIARPQKTSPIPESPGQKNKPKQEDGIRIRIEIPLGEGLVSDDSLGSQIQDQILQNAVRMILRPGDQE</sequence>
<accession>E3D085</accession>
<dbReference type="STRING" id="584708.Apau_2351"/>
<name>E3D085_9BACT</name>
<organism evidence="2 3">
    <name type="scientific">Aminomonas paucivorans DSM 12260</name>
    <dbReference type="NCBI Taxonomy" id="584708"/>
    <lineage>
        <taxon>Bacteria</taxon>
        <taxon>Thermotogati</taxon>
        <taxon>Synergistota</taxon>
        <taxon>Synergistia</taxon>
        <taxon>Synergistales</taxon>
        <taxon>Synergistaceae</taxon>
        <taxon>Aminomonas</taxon>
    </lineage>
</organism>
<dbReference type="Proteomes" id="UP000005096">
    <property type="component" value="Chromosome"/>
</dbReference>
<feature type="region of interest" description="Disordered" evidence="1">
    <location>
        <begin position="1137"/>
        <end position="1160"/>
    </location>
</feature>